<dbReference type="RefSeq" id="WP_327600606.1">
    <property type="nucleotide sequence ID" value="NZ_JAYXHS010000004.1"/>
</dbReference>
<proteinExistence type="predicted"/>
<protein>
    <submittedName>
        <fullName evidence="2">SH3 domain-containing protein</fullName>
    </submittedName>
</protein>
<keyword evidence="3" id="KW-1185">Reference proteome</keyword>
<dbReference type="Proteomes" id="UP001331561">
    <property type="component" value="Unassembled WGS sequence"/>
</dbReference>
<dbReference type="Gene3D" id="2.30.30.40">
    <property type="entry name" value="SH3 Domains"/>
    <property type="match status" value="1"/>
</dbReference>
<name>A0ABU6K9B0_9RHOO</name>
<keyword evidence="1" id="KW-0732">Signal</keyword>
<comment type="caution">
    <text evidence="2">The sequence shown here is derived from an EMBL/GenBank/DDBJ whole genome shotgun (WGS) entry which is preliminary data.</text>
</comment>
<organism evidence="2 3">
    <name type="scientific">Uliginosibacterium silvisoli</name>
    <dbReference type="NCBI Taxonomy" id="3114758"/>
    <lineage>
        <taxon>Bacteria</taxon>
        <taxon>Pseudomonadati</taxon>
        <taxon>Pseudomonadota</taxon>
        <taxon>Betaproteobacteria</taxon>
        <taxon>Rhodocyclales</taxon>
        <taxon>Zoogloeaceae</taxon>
        <taxon>Uliginosibacterium</taxon>
    </lineage>
</organism>
<dbReference type="Pfam" id="PF06347">
    <property type="entry name" value="SH3_4"/>
    <property type="match status" value="2"/>
</dbReference>
<evidence type="ECO:0000313" key="3">
    <source>
        <dbReference type="Proteomes" id="UP001331561"/>
    </source>
</evidence>
<feature type="chain" id="PRO_5045451763" evidence="1">
    <location>
        <begin position="22"/>
        <end position="146"/>
    </location>
</feature>
<reference evidence="2 3" key="1">
    <citation type="submission" date="2024-01" db="EMBL/GenBank/DDBJ databases">
        <title>Uliginosibacterium soil sp. nov.</title>
        <authorList>
            <person name="Lv Y."/>
        </authorList>
    </citation>
    <scope>NUCLEOTIDE SEQUENCE [LARGE SCALE GENOMIC DNA]</scope>
    <source>
        <strain evidence="2 3">H3</strain>
    </source>
</reference>
<evidence type="ECO:0000313" key="2">
    <source>
        <dbReference type="EMBL" id="MEC5387628.1"/>
    </source>
</evidence>
<gene>
    <name evidence="2" type="ORF">VVD49_17985</name>
</gene>
<accession>A0ABU6K9B0</accession>
<dbReference type="EMBL" id="JAYXHS010000004">
    <property type="protein sequence ID" value="MEC5387628.1"/>
    <property type="molecule type" value="Genomic_DNA"/>
</dbReference>
<feature type="signal peptide" evidence="1">
    <location>
        <begin position="1"/>
        <end position="21"/>
    </location>
</feature>
<sequence>MRLSALLLLLVSALVPLGAQALDYRSLSDNTQVFDAGSKQANAQFILLKGTPVELIVTLDRWAKVREAGGGIGWVERSLLSERRQLIVTAVTADVRQSAAADAPVVFTASKDLLLEPVDKPAGSWVKVKHRDGRTGFIELKAVWGS</sequence>
<evidence type="ECO:0000256" key="1">
    <source>
        <dbReference type="SAM" id="SignalP"/>
    </source>
</evidence>
<dbReference type="InterPro" id="IPR010466">
    <property type="entry name" value="DUF1058"/>
</dbReference>